<reference evidence="1" key="1">
    <citation type="submission" date="2015-04" db="UniProtKB">
        <authorList>
            <consortium name="EnsemblPlants"/>
        </authorList>
    </citation>
    <scope>IDENTIFICATION</scope>
</reference>
<dbReference type="Gramene" id="OMERI11G03710.4">
    <property type="protein sequence ID" value="OMERI11G03710.4"/>
    <property type="gene ID" value="OMERI11G03710"/>
</dbReference>
<dbReference type="Proteomes" id="UP000008021">
    <property type="component" value="Chromosome 11"/>
</dbReference>
<proteinExistence type="predicted"/>
<evidence type="ECO:0000313" key="1">
    <source>
        <dbReference type="EnsemblPlants" id="OMERI11G03710.4"/>
    </source>
</evidence>
<name>A0A0E0F2W4_9ORYZ</name>
<sequence length="83" mass="8987">MWAPWSVGPACQRETSCSARPNIEAEKEAEAEAEADCLLAGVQFSRRIPSLQINSIQDRGVLFLTMNAEVKSKCGGLASQMAM</sequence>
<protein>
    <submittedName>
        <fullName evidence="1">Uncharacterized protein</fullName>
    </submittedName>
</protein>
<reference evidence="1" key="2">
    <citation type="submission" date="2018-05" db="EMBL/GenBank/DDBJ databases">
        <title>OmerRS3 (Oryza meridionalis Reference Sequence Version 3).</title>
        <authorList>
            <person name="Zhang J."/>
            <person name="Kudrna D."/>
            <person name="Lee S."/>
            <person name="Talag J."/>
            <person name="Welchert J."/>
            <person name="Wing R.A."/>
        </authorList>
    </citation>
    <scope>NUCLEOTIDE SEQUENCE [LARGE SCALE GENOMIC DNA]</scope>
    <source>
        <strain evidence="1">cv. OR44</strain>
    </source>
</reference>
<organism evidence="1">
    <name type="scientific">Oryza meridionalis</name>
    <dbReference type="NCBI Taxonomy" id="40149"/>
    <lineage>
        <taxon>Eukaryota</taxon>
        <taxon>Viridiplantae</taxon>
        <taxon>Streptophyta</taxon>
        <taxon>Embryophyta</taxon>
        <taxon>Tracheophyta</taxon>
        <taxon>Spermatophyta</taxon>
        <taxon>Magnoliopsida</taxon>
        <taxon>Liliopsida</taxon>
        <taxon>Poales</taxon>
        <taxon>Poaceae</taxon>
        <taxon>BOP clade</taxon>
        <taxon>Oryzoideae</taxon>
        <taxon>Oryzeae</taxon>
        <taxon>Oryzinae</taxon>
        <taxon>Oryza</taxon>
    </lineage>
</organism>
<dbReference type="EnsemblPlants" id="OMERI11G03710.4">
    <property type="protein sequence ID" value="OMERI11G03710.4"/>
    <property type="gene ID" value="OMERI11G03710"/>
</dbReference>
<accession>A0A0E0F2W4</accession>
<evidence type="ECO:0000313" key="2">
    <source>
        <dbReference type="Proteomes" id="UP000008021"/>
    </source>
</evidence>
<keyword evidence="2" id="KW-1185">Reference proteome</keyword>
<dbReference type="HOGENOM" id="CLU_2546414_0_0_1"/>
<dbReference type="AlphaFoldDB" id="A0A0E0F2W4"/>